<evidence type="ECO:0000313" key="3">
    <source>
        <dbReference type="Proteomes" id="UP000325211"/>
    </source>
</evidence>
<proteinExistence type="predicted"/>
<feature type="signal peptide" evidence="1">
    <location>
        <begin position="1"/>
        <end position="27"/>
    </location>
</feature>
<keyword evidence="1" id="KW-0732">Signal</keyword>
<sequence>MNRHHRIALLASLTASALALGPVAAAAATGEATAVAAAPTGTCALVKGDLAANNRQTFDLKLSGWPRSSKVVISGPRGSETVRVASNGRFTDEDVKHGNYRVREDRRNAANVRCSSVPGPGQAQGKRANVSDVNAVVAIRSGNVKCPGFKMNASGEITTSTAGDVKYRWVRSDGAKSGVLTLNFPTAGTKSIPIFTYTPDPGAAPGDKLIGFAQVVIEGESETSNQSNFNLTCIA</sequence>
<name>A0A5P2D3Z3_STRVZ</name>
<dbReference type="Proteomes" id="UP000325211">
    <property type="component" value="Chromosome"/>
</dbReference>
<dbReference type="RefSeq" id="WP_150209435.1">
    <property type="nucleotide sequence ID" value="NZ_CP029190.1"/>
</dbReference>
<dbReference type="AlphaFoldDB" id="A0A5P2D3Z3"/>
<evidence type="ECO:0000256" key="1">
    <source>
        <dbReference type="SAM" id="SignalP"/>
    </source>
</evidence>
<dbReference type="OrthoDB" id="3328426at2"/>
<evidence type="ECO:0008006" key="4">
    <source>
        <dbReference type="Google" id="ProtNLM"/>
    </source>
</evidence>
<accession>A0A5P2D3Z3</accession>
<protein>
    <recommendedName>
        <fullName evidence="4">Secreted protein</fullName>
    </recommendedName>
</protein>
<gene>
    <name evidence="2" type="ORF">DEJ50_20610</name>
</gene>
<evidence type="ECO:0000313" key="2">
    <source>
        <dbReference type="EMBL" id="QES49865.1"/>
    </source>
</evidence>
<organism evidence="2 3">
    <name type="scientific">Streptomyces venezuelae</name>
    <dbReference type="NCBI Taxonomy" id="54571"/>
    <lineage>
        <taxon>Bacteria</taxon>
        <taxon>Bacillati</taxon>
        <taxon>Actinomycetota</taxon>
        <taxon>Actinomycetes</taxon>
        <taxon>Kitasatosporales</taxon>
        <taxon>Streptomycetaceae</taxon>
        <taxon>Streptomyces</taxon>
    </lineage>
</organism>
<dbReference type="EMBL" id="CP029190">
    <property type="protein sequence ID" value="QES49865.1"/>
    <property type="molecule type" value="Genomic_DNA"/>
</dbReference>
<reference evidence="2 3" key="1">
    <citation type="submission" date="2018-05" db="EMBL/GenBank/DDBJ databases">
        <title>Streptomyces venezuelae.</title>
        <authorList>
            <person name="Kim W."/>
            <person name="Lee N."/>
            <person name="Cho B.-K."/>
        </authorList>
    </citation>
    <scope>NUCLEOTIDE SEQUENCE [LARGE SCALE GENOMIC DNA]</scope>
    <source>
        <strain evidence="2 3">ATCC 21782</strain>
    </source>
</reference>
<feature type="chain" id="PRO_5024878237" description="Secreted protein" evidence="1">
    <location>
        <begin position="28"/>
        <end position="235"/>
    </location>
</feature>